<dbReference type="PANTHER" id="PTHR46401:SF2">
    <property type="entry name" value="GLYCOSYLTRANSFERASE WBBK-RELATED"/>
    <property type="match status" value="1"/>
</dbReference>
<accession>A0A151CFK6</accession>
<dbReference type="AlphaFoldDB" id="A0A151CFK6"/>
<dbReference type="GO" id="GO:0009103">
    <property type="term" value="P:lipopolysaccharide biosynthetic process"/>
    <property type="evidence" value="ECO:0007669"/>
    <property type="project" value="TreeGrafter"/>
</dbReference>
<evidence type="ECO:0008006" key="6">
    <source>
        <dbReference type="Google" id="ProtNLM"/>
    </source>
</evidence>
<dbReference type="PANTHER" id="PTHR46401">
    <property type="entry name" value="GLYCOSYLTRANSFERASE WBBK-RELATED"/>
    <property type="match status" value="1"/>
</dbReference>
<dbReference type="GO" id="GO:0016757">
    <property type="term" value="F:glycosyltransferase activity"/>
    <property type="evidence" value="ECO:0007669"/>
    <property type="project" value="InterPro"/>
</dbReference>
<name>A0A151CFK6_9BACT</name>
<feature type="domain" description="Glycosyltransferase subfamily 4-like N-terminal" evidence="3">
    <location>
        <begin position="87"/>
        <end position="151"/>
    </location>
</feature>
<dbReference type="Pfam" id="PF00534">
    <property type="entry name" value="Glycos_transf_1"/>
    <property type="match status" value="1"/>
</dbReference>
<dbReference type="InterPro" id="IPR001296">
    <property type="entry name" value="Glyco_trans_1"/>
</dbReference>
<reference evidence="4 5" key="1">
    <citation type="submission" date="2015-11" db="EMBL/GenBank/DDBJ databases">
        <title>Draft genome of Sulfurovum riftiae 1812E, a member of the Epsilonproteobacteria isolated from the tube of the deep-sea hydrothermal vent tubewom Riftia pachyptila.</title>
        <authorList>
            <person name="Vetriani C."/>
            <person name="Giovannelli D."/>
        </authorList>
    </citation>
    <scope>NUCLEOTIDE SEQUENCE [LARGE SCALE GENOMIC DNA]</scope>
    <source>
        <strain evidence="4 5">1812E</strain>
    </source>
</reference>
<sequence length="348" mass="40923">MRKITFVRRQYSPFGGGERYLQTLKDEIQKRGFDTEILHLEQPKWMPSWIKFPYYDHQACTVKADRFYFSLDRLSCLDIFNAGGGTHKAFLKTKGFSLNPLHPVYLWMEKRTFENARHIISVSRFVKEEIVSIYHIPPEKISVVYNGIEIEPYEETAYQAARKHIKERFGLRDDTITFLFVGSGFKRKGGEEFLRTLSKIRKPFQAFMVGKEKNLRYYKALAEELNISENVTFAGPQKDPRDFYYVSDIFLFPTHYEPFGNVILEAMNFKNLVITTKQCGAGEILNNEFLMENPKDYGIIELIESYMDDSERLKDEKEKNYRNVQQYSMENNADRTLDIIASLMKAER</sequence>
<evidence type="ECO:0000259" key="3">
    <source>
        <dbReference type="Pfam" id="PF13439"/>
    </source>
</evidence>
<evidence type="ECO:0000259" key="2">
    <source>
        <dbReference type="Pfam" id="PF00534"/>
    </source>
</evidence>
<dbReference type="Gene3D" id="3.40.50.2000">
    <property type="entry name" value="Glycogen Phosphorylase B"/>
    <property type="match status" value="2"/>
</dbReference>
<organism evidence="4 5">
    <name type="scientific">Sulfurovum riftiae</name>
    <dbReference type="NCBI Taxonomy" id="1630136"/>
    <lineage>
        <taxon>Bacteria</taxon>
        <taxon>Pseudomonadati</taxon>
        <taxon>Campylobacterota</taxon>
        <taxon>Epsilonproteobacteria</taxon>
        <taxon>Campylobacterales</taxon>
        <taxon>Sulfurovaceae</taxon>
        <taxon>Sulfurovum</taxon>
    </lineage>
</organism>
<dbReference type="Pfam" id="PF13439">
    <property type="entry name" value="Glyco_transf_4"/>
    <property type="match status" value="1"/>
</dbReference>
<proteinExistence type="predicted"/>
<dbReference type="Proteomes" id="UP000075359">
    <property type="component" value="Unassembled WGS sequence"/>
</dbReference>
<dbReference type="OrthoDB" id="433681at2"/>
<dbReference type="EMBL" id="LNKT01000034">
    <property type="protein sequence ID" value="KYJ86322.1"/>
    <property type="molecule type" value="Genomic_DNA"/>
</dbReference>
<dbReference type="SUPFAM" id="SSF53756">
    <property type="entry name" value="UDP-Glycosyltransferase/glycogen phosphorylase"/>
    <property type="match status" value="1"/>
</dbReference>
<keyword evidence="5" id="KW-1185">Reference proteome</keyword>
<dbReference type="STRING" id="1630136.AS592_05875"/>
<dbReference type="CDD" id="cd03801">
    <property type="entry name" value="GT4_PimA-like"/>
    <property type="match status" value="1"/>
</dbReference>
<feature type="domain" description="Glycosyl transferase family 1" evidence="2">
    <location>
        <begin position="163"/>
        <end position="320"/>
    </location>
</feature>
<comment type="caution">
    <text evidence="4">The sequence shown here is derived from an EMBL/GenBank/DDBJ whole genome shotgun (WGS) entry which is preliminary data.</text>
</comment>
<dbReference type="InterPro" id="IPR028098">
    <property type="entry name" value="Glyco_trans_4-like_N"/>
</dbReference>
<dbReference type="RefSeq" id="WP_067331191.1">
    <property type="nucleotide sequence ID" value="NZ_LNKT01000034.1"/>
</dbReference>
<gene>
    <name evidence="4" type="ORF">AS592_05875</name>
</gene>
<evidence type="ECO:0000313" key="4">
    <source>
        <dbReference type="EMBL" id="KYJ86322.1"/>
    </source>
</evidence>
<evidence type="ECO:0000313" key="5">
    <source>
        <dbReference type="Proteomes" id="UP000075359"/>
    </source>
</evidence>
<keyword evidence="1" id="KW-0808">Transferase</keyword>
<protein>
    <recommendedName>
        <fullName evidence="6">Glycosyl transferase family 1</fullName>
    </recommendedName>
</protein>
<evidence type="ECO:0000256" key="1">
    <source>
        <dbReference type="ARBA" id="ARBA00022679"/>
    </source>
</evidence>